<dbReference type="PROSITE" id="PS51343">
    <property type="entry name" value="PII_GLNB_DOM"/>
    <property type="match status" value="1"/>
</dbReference>
<dbReference type="SMART" id="SM00938">
    <property type="entry name" value="P-II"/>
    <property type="match status" value="1"/>
</dbReference>
<organism evidence="2 3">
    <name type="scientific">Methanofollis fontis</name>
    <dbReference type="NCBI Taxonomy" id="2052832"/>
    <lineage>
        <taxon>Archaea</taxon>
        <taxon>Methanobacteriati</taxon>
        <taxon>Methanobacteriota</taxon>
        <taxon>Stenosarchaea group</taxon>
        <taxon>Methanomicrobia</taxon>
        <taxon>Methanomicrobiales</taxon>
        <taxon>Methanomicrobiaceae</taxon>
        <taxon>Methanofollis</taxon>
    </lineage>
</organism>
<dbReference type="EMBL" id="PGCL01000002">
    <property type="protein sequence ID" value="TAJ44950.1"/>
    <property type="molecule type" value="Genomic_DNA"/>
</dbReference>
<comment type="similarity">
    <text evidence="1">Belongs to the P(II) protein family.</text>
</comment>
<dbReference type="OrthoDB" id="10960at2157"/>
<dbReference type="AlphaFoldDB" id="A0A483CPL8"/>
<dbReference type="InterPro" id="IPR011322">
    <property type="entry name" value="N-reg_PII-like_a/b"/>
</dbReference>
<dbReference type="InterPro" id="IPR017918">
    <property type="entry name" value="N-reg_PII_CS"/>
</dbReference>
<gene>
    <name evidence="2" type="ORF">CUJ86_06630</name>
</gene>
<dbReference type="PRINTS" id="PR00340">
    <property type="entry name" value="PIIGLNB"/>
</dbReference>
<accession>A0A483CPL8</accession>
<dbReference type="InterPro" id="IPR002187">
    <property type="entry name" value="N-reg_PII"/>
</dbReference>
<evidence type="ECO:0000256" key="1">
    <source>
        <dbReference type="RuleBase" id="RU003936"/>
    </source>
</evidence>
<dbReference type="PANTHER" id="PTHR30115">
    <property type="entry name" value="NITROGEN REGULATORY PROTEIN P-II"/>
    <property type="match status" value="1"/>
</dbReference>
<dbReference type="GO" id="GO:0030234">
    <property type="term" value="F:enzyme regulator activity"/>
    <property type="evidence" value="ECO:0007669"/>
    <property type="project" value="InterPro"/>
</dbReference>
<dbReference type="GO" id="GO:0006808">
    <property type="term" value="P:regulation of nitrogen utilization"/>
    <property type="evidence" value="ECO:0007669"/>
    <property type="project" value="InterPro"/>
</dbReference>
<keyword evidence="3" id="KW-1185">Reference proteome</keyword>
<dbReference type="PANTHER" id="PTHR30115:SF11">
    <property type="entry name" value="NITROGEN REGULATORY PROTEIN P-II HOMOLOG"/>
    <property type="match status" value="1"/>
</dbReference>
<reference evidence="2 3" key="1">
    <citation type="submission" date="2017-11" db="EMBL/GenBank/DDBJ databases">
        <title>Isolation and Characterization of Methanofollis Species from Methane Seep Offshore SW Taiwan.</title>
        <authorList>
            <person name="Teng N.-H."/>
            <person name="Lai M.-C."/>
            <person name="Chen S.-C."/>
        </authorList>
    </citation>
    <scope>NUCLEOTIDE SEQUENCE [LARGE SCALE GENOMIC DNA]</scope>
    <source>
        <strain evidence="2 3">FWC-SCC2</strain>
    </source>
</reference>
<dbReference type="GO" id="GO:0005524">
    <property type="term" value="F:ATP binding"/>
    <property type="evidence" value="ECO:0007669"/>
    <property type="project" value="TreeGrafter"/>
</dbReference>
<protein>
    <submittedName>
        <fullName evidence="2">Transcriptional regulator</fullName>
    </submittedName>
</protein>
<dbReference type="GO" id="GO:0005829">
    <property type="term" value="C:cytosol"/>
    <property type="evidence" value="ECO:0007669"/>
    <property type="project" value="TreeGrafter"/>
</dbReference>
<dbReference type="Proteomes" id="UP000292580">
    <property type="component" value="Unassembled WGS sequence"/>
</dbReference>
<sequence length="110" mass="11963">MMKMIIAVIRPEKFGQVEAALAEKGFHAMTVSEVRGRGEQKGISLQSRGGPVKVDLLPKIRIEMAVSATFAETVVQIIREAARTGRIGDGKVFVLPLDMAAKVRTEEVSI</sequence>
<comment type="caution">
    <text evidence="2">The sequence shown here is derived from an EMBL/GenBank/DDBJ whole genome shotgun (WGS) entry which is preliminary data.</text>
</comment>
<proteinExistence type="inferred from homology"/>
<evidence type="ECO:0000313" key="2">
    <source>
        <dbReference type="EMBL" id="TAJ44950.1"/>
    </source>
</evidence>
<dbReference type="Pfam" id="PF00543">
    <property type="entry name" value="P-II"/>
    <property type="match status" value="1"/>
</dbReference>
<dbReference type="SUPFAM" id="SSF54913">
    <property type="entry name" value="GlnB-like"/>
    <property type="match status" value="1"/>
</dbReference>
<dbReference type="Gene3D" id="3.30.70.120">
    <property type="match status" value="1"/>
</dbReference>
<dbReference type="PROSITE" id="PS00638">
    <property type="entry name" value="PII_GLNB_CTER"/>
    <property type="match status" value="1"/>
</dbReference>
<name>A0A483CPL8_9EURY</name>
<evidence type="ECO:0000313" key="3">
    <source>
        <dbReference type="Proteomes" id="UP000292580"/>
    </source>
</evidence>
<dbReference type="InterPro" id="IPR015867">
    <property type="entry name" value="N-reg_PII/ATP_PRibTrfase_C"/>
</dbReference>